<feature type="region of interest" description="Disordered" evidence="9">
    <location>
        <begin position="547"/>
        <end position="591"/>
    </location>
</feature>
<feature type="region of interest" description="Disordered" evidence="9">
    <location>
        <begin position="1298"/>
        <end position="1339"/>
    </location>
</feature>
<keyword evidence="3" id="KW-0677">Repeat</keyword>
<sequence>MEANLDDPPESHDQNKDAEKDVSMVHTCPLSKELANQTTETAYNDHCDQDDTLSGESGTDNSHTESKSSEKSPCKMQQGAIFSGKILSFCCSECKGDTTYSPNDLLKHFQGAHKGTLPTYPCDLCTFVTNEFSSLQRHRIGHRDTLVTCEICNDGVQYSLLFLTRHFIMCHSCNGLFRCKKCDFSTRDAGTFVQHIHHHNEGSHKCIKCPPLSPTHGKVHSGTFPFTCQFCGYGAARREYLNKHLAVAHGDEMERTSRWRAIEDNTGANSPGLKLLLKKSPPAGGSRESQWMTKLNSLPGVGLLDQNGSLFNPEKTLEETQQYLERAVGVKKESNKWSKGSLKSEPQCSLPVTPTQAKIQENELSPGSGILHPSNSNGLTVLMVKNKISIPPNCTTKVMGFKMVDGKKHLVLKVIPTKQDHSTKNEMSTADVTGEDEKTSSSPCSTLSQKSKSLLSLDSGIKKGFTASIKVEGQDNDNFTRDQSPLLDEHETNMDRANIDTNQVGDEALMKSSTLVTPPSASPPCVDLESNMTGEYMFSNNNNTLCRISSKPDEELSPSPPTATKSKSTHSAPRDPDVTETEISHTDVPMAKPAFSKSFAKSTTAVDLDVEDASPSESKDDEPTSPEVVSNIASVSISECHALPSALASNCIADEGTIPTVSSEFLSQMDHSEDNERCSVKSIEFCSAYERIIEQASPRSPVKISAPSILVDDEKQSPSVDVSKTSLSKNTEIMTPLSNLSDGKSSLSNSIKGPILPSDTPPSKDLALDNIAVNNEFCNISPNGEALSDTSSHHKICSGESPNAKDCSTEVETLLQNSPSQEVFSFHNYSKESFGSSPDSLEADEGSPEDLEEDECEDFGELKLAPDWSLTLPASPPLVAAESEEYVGSGGDGSGSGDDLVFASGKKALERVSDSDIEVDECIATVDDALSIPVLQETEKGEACLSESGGNGEQGLSPVAEKGTAALSNAAVLGKILEKHSDAIISQQLEKDRLVSTASMQDTVRPTKTTLRILQTPEGKQQMFLQTTETPYAMPVQIKSAPGFKLITKSCASKVNVSYVKPGIERPSKGTGLSLTLNGGRIGMSTQGSSGEGKGHSSFLQAVSSSGGRYFVNASSLKGPLLLSSAVNNESTGLNSKTVLTTRPLLAMPVNSADKAAPLQTGRQAYLVRYISPAKSGILLNGSDEKGASQGSQPNEGGKSRVFLKIVRSPNGTRFLSTAPYPSAKKPIYVAAGSLQSPYFLMSPSRSFTSLSAGLKTSNTPHDTSHKIIPTKLKNILPQSSTDIKNRGSDSLVIQKSLQIPMHTRPRSQRKRRRRSLFEESFETSPKTRRNSSKAAADKEVASLWEPVAKHVEKTLRLSPFSPLQQIKCPRRNQPVVVLNHPDADIPQVANIMKSVNRYKNEVVKVSLSQNTVKALSEWSLLGPEGMLSKQNSSSISVDSRVQPLGCNVRERFILKLKLKKTSRNKYEVVRLSSTTGSEHMPTFNCWFCGRVFNNQEEWIGHGQRHLMEATRDWNKLF</sequence>
<reference evidence="11" key="5">
    <citation type="submission" date="2025-09" db="UniProtKB">
        <authorList>
            <consortium name="Ensembl"/>
        </authorList>
    </citation>
    <scope>IDENTIFICATION</scope>
</reference>
<evidence type="ECO:0000256" key="2">
    <source>
        <dbReference type="ARBA" id="ARBA00022723"/>
    </source>
</evidence>
<accession>A0A4W4EFT1</accession>
<evidence type="ECO:0000256" key="9">
    <source>
        <dbReference type="SAM" id="MobiDB-lite"/>
    </source>
</evidence>
<feature type="region of interest" description="Disordered" evidence="9">
    <location>
        <begin position="1"/>
        <end position="72"/>
    </location>
</feature>
<evidence type="ECO:0000256" key="5">
    <source>
        <dbReference type="ARBA" id="ARBA00022833"/>
    </source>
</evidence>
<organism evidence="11 12">
    <name type="scientific">Electrophorus electricus</name>
    <name type="common">Electric eel</name>
    <name type="synonym">Gymnotus electricus</name>
    <dbReference type="NCBI Taxonomy" id="8005"/>
    <lineage>
        <taxon>Eukaryota</taxon>
        <taxon>Metazoa</taxon>
        <taxon>Chordata</taxon>
        <taxon>Craniata</taxon>
        <taxon>Vertebrata</taxon>
        <taxon>Euteleostomi</taxon>
        <taxon>Actinopterygii</taxon>
        <taxon>Neopterygii</taxon>
        <taxon>Teleostei</taxon>
        <taxon>Ostariophysi</taxon>
        <taxon>Gymnotiformes</taxon>
        <taxon>Gymnotoidei</taxon>
        <taxon>Gymnotidae</taxon>
        <taxon>Electrophorus</taxon>
    </lineage>
</organism>
<dbReference type="PROSITE" id="PS50157">
    <property type="entry name" value="ZINC_FINGER_C2H2_2"/>
    <property type="match status" value="2"/>
</dbReference>
<evidence type="ECO:0000256" key="1">
    <source>
        <dbReference type="ARBA" id="ARBA00004123"/>
    </source>
</evidence>
<keyword evidence="2" id="KW-0479">Metal-binding</keyword>
<evidence type="ECO:0000256" key="7">
    <source>
        <dbReference type="ARBA" id="ARBA00023242"/>
    </source>
</evidence>
<reference evidence="12" key="1">
    <citation type="journal article" date="2014" name="Science">
        <title>Nonhuman genetics. Genomic basis for the convergent evolution of electric organs.</title>
        <authorList>
            <person name="Gallant J.R."/>
            <person name="Traeger L.L."/>
            <person name="Volkening J.D."/>
            <person name="Moffett H."/>
            <person name="Chen P.H."/>
            <person name="Novina C.D."/>
            <person name="Phillips G.N.Jr."/>
            <person name="Anand R."/>
            <person name="Wells G.B."/>
            <person name="Pinch M."/>
            <person name="Guth R."/>
            <person name="Unguez G.A."/>
            <person name="Albert J.S."/>
            <person name="Zakon H.H."/>
            <person name="Samanta M.P."/>
            <person name="Sussman M.R."/>
        </authorList>
    </citation>
    <scope>NUCLEOTIDE SEQUENCE [LARGE SCALE GENOMIC DNA]</scope>
</reference>
<proteinExistence type="predicted"/>
<reference evidence="12" key="2">
    <citation type="journal article" date="2017" name="Sci. Adv.">
        <title>A tail of two voltages: Proteomic comparison of the three electric organs of the electric eel.</title>
        <authorList>
            <person name="Traeger L.L."/>
            <person name="Sabat G."/>
            <person name="Barrett-Wilt G.A."/>
            <person name="Wells G.B."/>
            <person name="Sussman M.R."/>
        </authorList>
    </citation>
    <scope>NUCLEOTIDE SEQUENCE [LARGE SCALE GENOMIC DNA]</scope>
</reference>
<dbReference type="PANTHER" id="PTHR24392">
    <property type="entry name" value="ZINC FINGER PROTEIN"/>
    <property type="match status" value="1"/>
</dbReference>
<dbReference type="PROSITE" id="PS00028">
    <property type="entry name" value="ZINC_FINGER_C2H2_1"/>
    <property type="match status" value="1"/>
</dbReference>
<feature type="compositionally biased region" description="Basic and acidic residues" evidence="9">
    <location>
        <begin position="572"/>
        <end position="585"/>
    </location>
</feature>
<dbReference type="Proteomes" id="UP000314983">
    <property type="component" value="Chromosome 14"/>
</dbReference>
<evidence type="ECO:0000256" key="8">
    <source>
        <dbReference type="PROSITE-ProRule" id="PRU00042"/>
    </source>
</evidence>
<dbReference type="Ensembl" id="ENSEEET00000011090.2">
    <property type="protein sequence ID" value="ENSEEEP00000010962.2"/>
    <property type="gene ID" value="ENSEEEG00000005557.2"/>
</dbReference>
<dbReference type="GO" id="GO:0005634">
    <property type="term" value="C:nucleus"/>
    <property type="evidence" value="ECO:0007669"/>
    <property type="project" value="UniProtKB-SubCell"/>
</dbReference>
<comment type="subcellular location">
    <subcellularLocation>
        <location evidence="1">Nucleus</location>
    </subcellularLocation>
</comment>
<feature type="compositionally biased region" description="Acidic residues" evidence="9">
    <location>
        <begin position="841"/>
        <end position="852"/>
    </location>
</feature>
<dbReference type="GO" id="GO:0008270">
    <property type="term" value="F:zinc ion binding"/>
    <property type="evidence" value="ECO:0007669"/>
    <property type="project" value="UniProtKB-KW"/>
</dbReference>
<protein>
    <recommendedName>
        <fullName evidence="10">C2H2-type domain-containing protein</fullName>
    </recommendedName>
</protein>
<evidence type="ECO:0000259" key="10">
    <source>
        <dbReference type="PROSITE" id="PS50157"/>
    </source>
</evidence>
<evidence type="ECO:0000313" key="11">
    <source>
        <dbReference type="Ensembl" id="ENSEEEP00000010962.2"/>
    </source>
</evidence>
<feature type="compositionally biased region" description="Low complexity" evidence="9">
    <location>
        <begin position="562"/>
        <end position="571"/>
    </location>
</feature>
<feature type="compositionally biased region" description="Basic and acidic residues" evidence="9">
    <location>
        <begin position="9"/>
        <end position="23"/>
    </location>
</feature>
<feature type="domain" description="C2H2-type" evidence="10">
    <location>
        <begin position="226"/>
        <end position="254"/>
    </location>
</feature>
<keyword evidence="7" id="KW-0539">Nucleus</keyword>
<keyword evidence="4 8" id="KW-0863">Zinc-finger</keyword>
<keyword evidence="5" id="KW-0862">Zinc</keyword>
<evidence type="ECO:0000256" key="3">
    <source>
        <dbReference type="ARBA" id="ARBA00022737"/>
    </source>
</evidence>
<feature type="compositionally biased region" description="Basic and acidic residues" evidence="9">
    <location>
        <begin position="62"/>
        <end position="72"/>
    </location>
</feature>
<reference evidence="11" key="4">
    <citation type="submission" date="2025-08" db="UniProtKB">
        <authorList>
            <consortium name="Ensembl"/>
        </authorList>
    </citation>
    <scope>IDENTIFICATION</scope>
</reference>
<evidence type="ECO:0000256" key="4">
    <source>
        <dbReference type="ARBA" id="ARBA00022771"/>
    </source>
</evidence>
<dbReference type="SMART" id="SM00355">
    <property type="entry name" value="ZnF_C2H2"/>
    <property type="match status" value="6"/>
</dbReference>
<dbReference type="PANTHER" id="PTHR24392:SF39">
    <property type="entry name" value="ZINC FINGER PROTEIN 518A"/>
    <property type="match status" value="1"/>
</dbReference>
<dbReference type="OMA" id="CGRLFNN"/>
<dbReference type="InterPro" id="IPR013087">
    <property type="entry name" value="Znf_C2H2_type"/>
</dbReference>
<dbReference type="GeneTree" id="ENSGT00940000160595"/>
<feature type="region of interest" description="Disordered" evidence="9">
    <location>
        <begin position="831"/>
        <end position="852"/>
    </location>
</feature>
<keyword evidence="12" id="KW-1185">Reference proteome</keyword>
<name>A0A4W4EFT1_ELEEL</name>
<feature type="region of interest" description="Disordered" evidence="9">
    <location>
        <begin position="609"/>
        <end position="628"/>
    </location>
</feature>
<feature type="compositionally biased region" description="Basic residues" evidence="9">
    <location>
        <begin position="1304"/>
        <end position="1315"/>
    </location>
</feature>
<feature type="region of interest" description="Disordered" evidence="9">
    <location>
        <begin position="417"/>
        <end position="449"/>
    </location>
</feature>
<feature type="domain" description="C2H2-type" evidence="10">
    <location>
        <begin position="1484"/>
        <end position="1511"/>
    </location>
</feature>
<dbReference type="STRING" id="8005.ENSEEEP00000010962"/>
<dbReference type="Gene3D" id="3.30.160.60">
    <property type="entry name" value="Classic Zinc Finger"/>
    <property type="match status" value="2"/>
</dbReference>
<gene>
    <name evidence="11" type="primary">si:ch211-214e3.5</name>
</gene>
<dbReference type="GO" id="GO:0003677">
    <property type="term" value="F:DNA binding"/>
    <property type="evidence" value="ECO:0007669"/>
    <property type="project" value="UniProtKB-KW"/>
</dbReference>
<evidence type="ECO:0000313" key="12">
    <source>
        <dbReference type="Proteomes" id="UP000314983"/>
    </source>
</evidence>
<reference evidence="11" key="3">
    <citation type="submission" date="2020-05" db="EMBL/GenBank/DDBJ databases">
        <title>Electrophorus electricus (electric eel) genome, fEleEle1, primary haplotype.</title>
        <authorList>
            <person name="Myers G."/>
            <person name="Meyer A."/>
            <person name="Fedrigo O."/>
            <person name="Formenti G."/>
            <person name="Rhie A."/>
            <person name="Tracey A."/>
            <person name="Sims Y."/>
            <person name="Jarvis E.D."/>
        </authorList>
    </citation>
    <scope>NUCLEOTIDE SEQUENCE [LARGE SCALE GENOMIC DNA]</scope>
</reference>
<evidence type="ECO:0000256" key="6">
    <source>
        <dbReference type="ARBA" id="ARBA00023125"/>
    </source>
</evidence>
<keyword evidence="6" id="KW-0238">DNA-binding</keyword>